<dbReference type="EMBL" id="NSJE01000011">
    <property type="protein sequence ID" value="PAT42680.1"/>
    <property type="molecule type" value="Genomic_DNA"/>
</dbReference>
<dbReference type="Proteomes" id="UP000218439">
    <property type="component" value="Unassembled WGS sequence"/>
</dbReference>
<evidence type="ECO:0000313" key="2">
    <source>
        <dbReference type="Proteomes" id="UP000218439"/>
    </source>
</evidence>
<accession>A0A2A2AVR5</accession>
<comment type="caution">
    <text evidence="1">The sequence shown here is derived from an EMBL/GenBank/DDBJ whole genome shotgun (WGS) entry which is preliminary data.</text>
</comment>
<dbReference type="AlphaFoldDB" id="A0A2A2AVR5"/>
<gene>
    <name evidence="1" type="ORF">CK621_08175</name>
</gene>
<evidence type="ECO:0000313" key="1">
    <source>
        <dbReference type="EMBL" id="PAT42680.1"/>
    </source>
</evidence>
<name>A0A2A2AVR5_9BURK</name>
<reference evidence="1 2" key="1">
    <citation type="submission" date="2017-08" db="EMBL/GenBank/DDBJ databases">
        <title>WGS of Clinical strains of the CDC Group NO-1 linked to zoonotic infections in humans.</title>
        <authorList>
            <person name="Bernier A.-M."/>
            <person name="Bernard K."/>
        </authorList>
    </citation>
    <scope>NUCLEOTIDE SEQUENCE [LARGE SCALE GENOMIC DNA]</scope>
    <source>
        <strain evidence="1 2">NML120219</strain>
    </source>
</reference>
<organism evidence="1 2">
    <name type="scientific">Vandammella animalimorsus</name>
    <dbReference type="NCBI Taxonomy" id="2029117"/>
    <lineage>
        <taxon>Bacteria</taxon>
        <taxon>Pseudomonadati</taxon>
        <taxon>Pseudomonadota</taxon>
        <taxon>Betaproteobacteria</taxon>
        <taxon>Burkholderiales</taxon>
        <taxon>Comamonadaceae</taxon>
        <taxon>Vandammella</taxon>
    </lineage>
</organism>
<protein>
    <submittedName>
        <fullName evidence="1">Uncharacterized protein</fullName>
    </submittedName>
</protein>
<sequence>MAAKELACVENTSLGKVVSRLIRRALTGEEIGGAAGLKAQAGPAGNAASRTGFAPFAPRGSVVSNALIEHWRDAEGV</sequence>
<proteinExistence type="predicted"/>